<gene>
    <name evidence="1" type="ORF">SAMN04488026_101719</name>
</gene>
<dbReference type="InterPro" id="IPR009945">
    <property type="entry name" value="ATPase_inh_sub_z"/>
</dbReference>
<proteinExistence type="predicted"/>
<dbReference type="OrthoDB" id="9810387at2"/>
<sequence length="109" mass="12380">MTTFDDREAAYEAKFVHDAEMEFLAQASRNKHIAFWAAALLGMTAEEAVRYAKDIIRVDLEEGGEKAVLAKLMADLKGERTEERVRQLMGEFLVEARERASKGEIRSML</sequence>
<organism evidence="1 2">
    <name type="scientific">Aliiruegeria lutimaris</name>
    <dbReference type="NCBI Taxonomy" id="571298"/>
    <lineage>
        <taxon>Bacteria</taxon>
        <taxon>Pseudomonadati</taxon>
        <taxon>Pseudomonadota</taxon>
        <taxon>Alphaproteobacteria</taxon>
        <taxon>Rhodobacterales</taxon>
        <taxon>Roseobacteraceae</taxon>
        <taxon>Aliiruegeria</taxon>
    </lineage>
</organism>
<dbReference type="Gene3D" id="1.10.790.20">
    <property type="entry name" value="Domain of unknown function DUF1476"/>
    <property type="match status" value="1"/>
</dbReference>
<protein>
    <recommendedName>
        <fullName evidence="3">DUF1476 domain-containing protein</fullName>
    </recommendedName>
</protein>
<evidence type="ECO:0008006" key="3">
    <source>
        <dbReference type="Google" id="ProtNLM"/>
    </source>
</evidence>
<dbReference type="PIRSF" id="PIRSF031780">
    <property type="entry name" value="UCP031780"/>
    <property type="match status" value="1"/>
</dbReference>
<dbReference type="InterPro" id="IPR038293">
    <property type="entry name" value="ATPase_inh_sub_z_sf"/>
</dbReference>
<dbReference type="Pfam" id="PF07345">
    <property type="entry name" value="ATPaseInh_sub_z"/>
    <property type="match status" value="1"/>
</dbReference>
<reference evidence="1 2" key="1">
    <citation type="submission" date="2016-10" db="EMBL/GenBank/DDBJ databases">
        <authorList>
            <person name="de Groot N.N."/>
        </authorList>
    </citation>
    <scope>NUCLEOTIDE SEQUENCE [LARGE SCALE GENOMIC DNA]</scope>
    <source>
        <strain evidence="1 2">DSM 25294</strain>
    </source>
</reference>
<evidence type="ECO:0000313" key="2">
    <source>
        <dbReference type="Proteomes" id="UP000199382"/>
    </source>
</evidence>
<dbReference type="RefSeq" id="WP_093154744.1">
    <property type="nucleotide sequence ID" value="NZ_FNEK01000017.1"/>
</dbReference>
<keyword evidence="2" id="KW-1185">Reference proteome</keyword>
<dbReference type="EMBL" id="FNEK01000017">
    <property type="protein sequence ID" value="SDJ41449.1"/>
    <property type="molecule type" value="Genomic_DNA"/>
</dbReference>
<accession>A0A1G8TIR3</accession>
<dbReference type="Proteomes" id="UP000199382">
    <property type="component" value="Unassembled WGS sequence"/>
</dbReference>
<evidence type="ECO:0000313" key="1">
    <source>
        <dbReference type="EMBL" id="SDJ41449.1"/>
    </source>
</evidence>
<name>A0A1G8TIR3_9RHOB</name>
<dbReference type="STRING" id="571298.SAMN04488026_101719"/>
<dbReference type="AlphaFoldDB" id="A0A1G8TIR3"/>